<dbReference type="RefSeq" id="WP_134248512.1">
    <property type="nucleotide sequence ID" value="NZ_SNQI01000003.1"/>
</dbReference>
<dbReference type="PANTHER" id="PTHR30231">
    <property type="entry name" value="DNA POLYMERASE III SUBUNIT EPSILON"/>
    <property type="match status" value="1"/>
</dbReference>
<comment type="caution">
    <text evidence="4">The sequence shown here is derived from an EMBL/GenBank/DDBJ whole genome shotgun (WGS) entry which is preliminary data.</text>
</comment>
<feature type="domain" description="BRCT" evidence="3">
    <location>
        <begin position="213"/>
        <end position="303"/>
    </location>
</feature>
<sequence length="303" mass="34789">MNFITIDFETATAQRNSPCEIGLTFVENFKIKESKSWLIKPINNEFDYFNIMIHGITPEDVENEPEFDEVWKEVKPLIENKFLIAHNAGFDFSVLRKTLETYDIPFPELEYSCSYIFSKKVWKNLPAYDLKTLCNHNEIKFKHHRAKSDSRATAELAIKAFRKSDVFSKDDFPEKLKTNIGKVFNGGYKPSETKRIYKAKDLAKMVGDPTKHNKESLFYGKTVVFTGTLSSMVRKEAQQIIADIGGVNLRGVTKSTDFLIVGQQDYRVVGEDGMSNKQETAIKYIEKGSEIEILSENDFTRNI</sequence>
<dbReference type="PANTHER" id="PTHR30231:SF42">
    <property type="entry name" value="EXONUCLEASE"/>
    <property type="match status" value="1"/>
</dbReference>
<evidence type="ECO:0000313" key="4">
    <source>
        <dbReference type="EMBL" id="TEW74114.1"/>
    </source>
</evidence>
<keyword evidence="5" id="KW-1185">Reference proteome</keyword>
<dbReference type="CDD" id="cd17748">
    <property type="entry name" value="BRCT_DNA_ligase_like"/>
    <property type="match status" value="1"/>
</dbReference>
<accession>A0A4Y8ASG8</accession>
<dbReference type="Pfam" id="PF00929">
    <property type="entry name" value="RNase_T"/>
    <property type="match status" value="1"/>
</dbReference>
<dbReference type="Gene3D" id="3.40.50.10190">
    <property type="entry name" value="BRCT domain"/>
    <property type="match status" value="1"/>
</dbReference>
<dbReference type="Pfam" id="PF00533">
    <property type="entry name" value="BRCT"/>
    <property type="match status" value="1"/>
</dbReference>
<dbReference type="InterPro" id="IPR036420">
    <property type="entry name" value="BRCT_dom_sf"/>
</dbReference>
<dbReference type="Proteomes" id="UP000298517">
    <property type="component" value="Unassembled WGS sequence"/>
</dbReference>
<dbReference type="PROSITE" id="PS50172">
    <property type="entry name" value="BRCT"/>
    <property type="match status" value="1"/>
</dbReference>
<dbReference type="OrthoDB" id="9803913at2"/>
<evidence type="ECO:0000256" key="2">
    <source>
        <dbReference type="ARBA" id="ARBA00026073"/>
    </source>
</evidence>
<dbReference type="GO" id="GO:0003676">
    <property type="term" value="F:nucleic acid binding"/>
    <property type="evidence" value="ECO:0007669"/>
    <property type="project" value="InterPro"/>
</dbReference>
<dbReference type="FunFam" id="3.30.420.10:FF:000045">
    <property type="entry name" value="3'-5' exonuclease DinG"/>
    <property type="match status" value="1"/>
</dbReference>
<comment type="subunit">
    <text evidence="2">DNA polymerase III contains a core (composed of alpha, epsilon and theta chains) that associates with a tau subunit. This core dimerizes to form the POLIII' complex. PolIII' associates with the gamma complex (composed of gamma, delta, delta', psi and chi chains) and with the beta chain to form the complete DNA polymerase III complex.</text>
</comment>
<name>A0A4Y8ASG8_9FLAO</name>
<evidence type="ECO:0000313" key="5">
    <source>
        <dbReference type="Proteomes" id="UP000298517"/>
    </source>
</evidence>
<gene>
    <name evidence="4" type="ORF">E2488_11625</name>
</gene>
<organism evidence="4 5">
    <name type="scientific">Gramella jeungdoensis</name>
    <dbReference type="NCBI Taxonomy" id="708091"/>
    <lineage>
        <taxon>Bacteria</taxon>
        <taxon>Pseudomonadati</taxon>
        <taxon>Bacteroidota</taxon>
        <taxon>Flavobacteriia</taxon>
        <taxon>Flavobacteriales</taxon>
        <taxon>Flavobacteriaceae</taxon>
        <taxon>Christiangramia</taxon>
    </lineage>
</organism>
<proteinExistence type="predicted"/>
<dbReference type="GO" id="GO:0005829">
    <property type="term" value="C:cytosol"/>
    <property type="evidence" value="ECO:0007669"/>
    <property type="project" value="TreeGrafter"/>
</dbReference>
<comment type="function">
    <text evidence="1">DNA polymerase III is a complex, multichain enzyme responsible for most of the replicative synthesis in bacteria. The epsilon subunit contain the editing function and is a proofreading 3'-5' exonuclease.</text>
</comment>
<protein>
    <submittedName>
        <fullName evidence="4">DNA polymerase III</fullName>
    </submittedName>
</protein>
<reference evidence="4 5" key="1">
    <citation type="journal article" date="2011" name="J. Microbiol.">
        <title>Gramella jeungdoensis sp. nov., isolated from a solar saltern in Korea.</title>
        <authorList>
            <person name="Joung Y."/>
            <person name="Kim H."/>
            <person name="Jang T."/>
            <person name="Ahn T.S."/>
            <person name="Joh K."/>
        </authorList>
    </citation>
    <scope>NUCLEOTIDE SEQUENCE [LARGE SCALE GENOMIC DNA]</scope>
    <source>
        <strain evidence="4 5">KCTC 23123</strain>
    </source>
</reference>
<dbReference type="GO" id="GO:0006259">
    <property type="term" value="P:DNA metabolic process"/>
    <property type="evidence" value="ECO:0007669"/>
    <property type="project" value="UniProtKB-ARBA"/>
</dbReference>
<dbReference type="GO" id="GO:0008408">
    <property type="term" value="F:3'-5' exonuclease activity"/>
    <property type="evidence" value="ECO:0007669"/>
    <property type="project" value="TreeGrafter"/>
</dbReference>
<dbReference type="InterPro" id="IPR013520">
    <property type="entry name" value="Ribonucl_H"/>
</dbReference>
<dbReference type="SUPFAM" id="SSF53098">
    <property type="entry name" value="Ribonuclease H-like"/>
    <property type="match status" value="1"/>
</dbReference>
<dbReference type="SUPFAM" id="SSF52113">
    <property type="entry name" value="BRCT domain"/>
    <property type="match status" value="1"/>
</dbReference>
<dbReference type="CDD" id="cd06130">
    <property type="entry name" value="DNA_pol_III_epsilon_like"/>
    <property type="match status" value="1"/>
</dbReference>
<dbReference type="AlphaFoldDB" id="A0A4Y8ASG8"/>
<evidence type="ECO:0000259" key="3">
    <source>
        <dbReference type="PROSITE" id="PS50172"/>
    </source>
</evidence>
<dbReference type="InterPro" id="IPR036397">
    <property type="entry name" value="RNaseH_sf"/>
</dbReference>
<dbReference type="Gene3D" id="3.30.420.10">
    <property type="entry name" value="Ribonuclease H-like superfamily/Ribonuclease H"/>
    <property type="match status" value="1"/>
</dbReference>
<dbReference type="InterPro" id="IPR001357">
    <property type="entry name" value="BRCT_dom"/>
</dbReference>
<evidence type="ECO:0000256" key="1">
    <source>
        <dbReference type="ARBA" id="ARBA00025483"/>
    </source>
</evidence>
<dbReference type="EMBL" id="SNQI01000003">
    <property type="protein sequence ID" value="TEW74114.1"/>
    <property type="molecule type" value="Genomic_DNA"/>
</dbReference>
<dbReference type="SMART" id="SM00479">
    <property type="entry name" value="EXOIII"/>
    <property type="match status" value="1"/>
</dbReference>
<dbReference type="InterPro" id="IPR012337">
    <property type="entry name" value="RNaseH-like_sf"/>
</dbReference>